<dbReference type="Proteomes" id="UP001221898">
    <property type="component" value="Unassembled WGS sequence"/>
</dbReference>
<dbReference type="EMBL" id="JAINUG010000054">
    <property type="protein sequence ID" value="KAJ8404381.1"/>
    <property type="molecule type" value="Genomic_DNA"/>
</dbReference>
<comment type="caution">
    <text evidence="1">The sequence shown here is derived from an EMBL/GenBank/DDBJ whole genome shotgun (WGS) entry which is preliminary data.</text>
</comment>
<dbReference type="AlphaFoldDB" id="A0AAD7WP92"/>
<protein>
    <submittedName>
        <fullName evidence="1">Uncharacterized protein</fullName>
    </submittedName>
</protein>
<reference evidence="1" key="1">
    <citation type="journal article" date="2023" name="Science">
        <title>Genome structures resolve the early diversification of teleost fishes.</title>
        <authorList>
            <person name="Parey E."/>
            <person name="Louis A."/>
            <person name="Montfort J."/>
            <person name="Bouchez O."/>
            <person name="Roques C."/>
            <person name="Iampietro C."/>
            <person name="Lluch J."/>
            <person name="Castinel A."/>
            <person name="Donnadieu C."/>
            <person name="Desvignes T."/>
            <person name="Floi Bucao C."/>
            <person name="Jouanno E."/>
            <person name="Wen M."/>
            <person name="Mejri S."/>
            <person name="Dirks R."/>
            <person name="Jansen H."/>
            <person name="Henkel C."/>
            <person name="Chen W.J."/>
            <person name="Zahm M."/>
            <person name="Cabau C."/>
            <person name="Klopp C."/>
            <person name="Thompson A.W."/>
            <person name="Robinson-Rechavi M."/>
            <person name="Braasch I."/>
            <person name="Lecointre G."/>
            <person name="Bobe J."/>
            <person name="Postlethwait J.H."/>
            <person name="Berthelot C."/>
            <person name="Roest Crollius H."/>
            <person name="Guiguen Y."/>
        </authorList>
    </citation>
    <scope>NUCLEOTIDE SEQUENCE</scope>
    <source>
        <strain evidence="1">NC1722</strain>
    </source>
</reference>
<organism evidence="1 2">
    <name type="scientific">Aldrovandia affinis</name>
    <dbReference type="NCBI Taxonomy" id="143900"/>
    <lineage>
        <taxon>Eukaryota</taxon>
        <taxon>Metazoa</taxon>
        <taxon>Chordata</taxon>
        <taxon>Craniata</taxon>
        <taxon>Vertebrata</taxon>
        <taxon>Euteleostomi</taxon>
        <taxon>Actinopterygii</taxon>
        <taxon>Neopterygii</taxon>
        <taxon>Teleostei</taxon>
        <taxon>Notacanthiformes</taxon>
        <taxon>Halosauridae</taxon>
        <taxon>Aldrovandia</taxon>
    </lineage>
</organism>
<gene>
    <name evidence="1" type="ORF">AAFF_G00341540</name>
</gene>
<evidence type="ECO:0000313" key="2">
    <source>
        <dbReference type="Proteomes" id="UP001221898"/>
    </source>
</evidence>
<accession>A0AAD7WP92</accession>
<keyword evidence="2" id="KW-1185">Reference proteome</keyword>
<name>A0AAD7WP92_9TELE</name>
<evidence type="ECO:0000313" key="1">
    <source>
        <dbReference type="EMBL" id="KAJ8404381.1"/>
    </source>
</evidence>
<proteinExistence type="predicted"/>
<sequence length="84" mass="9080">MKALAWEAPLSRAYADGRAWPHALEHGQSVAFAPVACGLPWQAGPFRRRLESSSFIAPNCPRRRKSRYTGSVKAVLASGLGLAC</sequence>